<dbReference type="Pfam" id="PF07690">
    <property type="entry name" value="MFS_1"/>
    <property type="match status" value="1"/>
</dbReference>
<feature type="transmembrane region" description="Helical" evidence="9">
    <location>
        <begin position="201"/>
        <end position="222"/>
    </location>
</feature>
<feature type="transmembrane region" description="Helical" evidence="9">
    <location>
        <begin position="336"/>
        <end position="357"/>
    </location>
</feature>
<dbReference type="GO" id="GO:0005886">
    <property type="term" value="C:plasma membrane"/>
    <property type="evidence" value="ECO:0007669"/>
    <property type="project" value="UniProtKB-SubCell"/>
</dbReference>
<keyword evidence="5 9" id="KW-0812">Transmembrane</keyword>
<feature type="transmembrane region" description="Helical" evidence="9">
    <location>
        <begin position="50"/>
        <end position="76"/>
    </location>
</feature>
<evidence type="ECO:0000256" key="1">
    <source>
        <dbReference type="ARBA" id="ARBA00004429"/>
    </source>
</evidence>
<dbReference type="Gene3D" id="1.20.1250.20">
    <property type="entry name" value="MFS general substrate transporter like domains"/>
    <property type="match status" value="1"/>
</dbReference>
<dbReference type="PRINTS" id="PR01036">
    <property type="entry name" value="TCRTETB"/>
</dbReference>
<comment type="caution">
    <text evidence="11">The sequence shown here is derived from an EMBL/GenBank/DDBJ whole genome shotgun (WGS) entry which is preliminary data.</text>
</comment>
<evidence type="ECO:0000256" key="5">
    <source>
        <dbReference type="ARBA" id="ARBA00022692"/>
    </source>
</evidence>
<evidence type="ECO:0000256" key="8">
    <source>
        <dbReference type="SAM" id="MobiDB-lite"/>
    </source>
</evidence>
<evidence type="ECO:0000256" key="6">
    <source>
        <dbReference type="ARBA" id="ARBA00022989"/>
    </source>
</evidence>
<organism evidence="11 12">
    <name type="scientific">Antrihabitans cavernicola</name>
    <dbReference type="NCBI Taxonomy" id="2495913"/>
    <lineage>
        <taxon>Bacteria</taxon>
        <taxon>Bacillati</taxon>
        <taxon>Actinomycetota</taxon>
        <taxon>Actinomycetes</taxon>
        <taxon>Mycobacteriales</taxon>
        <taxon>Nocardiaceae</taxon>
        <taxon>Antrihabitans</taxon>
    </lineage>
</organism>
<dbReference type="PANTHER" id="PTHR23501">
    <property type="entry name" value="MAJOR FACILITATOR SUPERFAMILY"/>
    <property type="match status" value="1"/>
</dbReference>
<evidence type="ECO:0000256" key="2">
    <source>
        <dbReference type="ARBA" id="ARBA00007520"/>
    </source>
</evidence>
<keyword evidence="4" id="KW-1003">Cell membrane</keyword>
<feature type="region of interest" description="Disordered" evidence="8">
    <location>
        <begin position="1"/>
        <end position="25"/>
    </location>
</feature>
<evidence type="ECO:0000256" key="3">
    <source>
        <dbReference type="ARBA" id="ARBA00022448"/>
    </source>
</evidence>
<feature type="transmembrane region" description="Helical" evidence="9">
    <location>
        <begin position="369"/>
        <end position="387"/>
    </location>
</feature>
<keyword evidence="12" id="KW-1185">Reference proteome</keyword>
<dbReference type="GO" id="GO:0022857">
    <property type="term" value="F:transmembrane transporter activity"/>
    <property type="evidence" value="ECO:0007669"/>
    <property type="project" value="InterPro"/>
</dbReference>
<sequence>MAPYRPATPSAEYSSHPRWLGEEDDTKQPRGICVTITRADVGLRSERGPILLSLMLATSLVALDSTIIATAVLTIVGDLGGFAQFPWLFSIYLLAQAVTVPIYGKLADTFGRKPVMLWGIGVFALGSLLCGFATSMFALIAFRAVQGIGAGAVQPMSMTIAGDIYTLEERAKTQGYLASVWAMSSVVGPTLGGVFSEFLSWRWIFFVNLPLCAVAAAMLIRNFDERGTRTGKRVDYAGAALLAVGAGALILGLLEGGQSWSWTSGASFTVFGVGVAALVVFAFVERRAENPILPLWVLTRRILVASSLVSVIVGAVVLGLTSYVPTYVQGVLGTGALVAGFALATLTLGWPIAASLSGRIYLRFGFQRTALTGATVAAVGAVLMTLLGVGSSIWQVAIVCFVIGVGMGLVASPTLIAAQSSVDWSERGVVTSTNMFARSIGSAVGVAVFGALVNARVGGTDHPAPAELSGAVHLVFLGVAGATIVMIAAAAAMPRRRRANAATTT</sequence>
<feature type="transmembrane region" description="Helical" evidence="9">
    <location>
        <begin position="260"/>
        <end position="281"/>
    </location>
</feature>
<dbReference type="InterPro" id="IPR020846">
    <property type="entry name" value="MFS_dom"/>
</dbReference>
<dbReference type="EMBL" id="VLNY01000007">
    <property type="protein sequence ID" value="KAA0021908.1"/>
    <property type="molecule type" value="Genomic_DNA"/>
</dbReference>
<dbReference type="Proteomes" id="UP000322244">
    <property type="component" value="Unassembled WGS sequence"/>
</dbReference>
<accession>A0A5A7S6X7</accession>
<dbReference type="Gene3D" id="1.20.1720.10">
    <property type="entry name" value="Multidrug resistance protein D"/>
    <property type="match status" value="1"/>
</dbReference>
<feature type="transmembrane region" description="Helical" evidence="9">
    <location>
        <begin position="115"/>
        <end position="142"/>
    </location>
</feature>
<comment type="subcellular location">
    <subcellularLocation>
        <location evidence="1">Cell inner membrane</location>
        <topology evidence="1">Multi-pass membrane protein</topology>
    </subcellularLocation>
</comment>
<name>A0A5A7S6X7_9NOCA</name>
<keyword evidence="7 9" id="KW-0472">Membrane</keyword>
<evidence type="ECO:0000313" key="12">
    <source>
        <dbReference type="Proteomes" id="UP000322244"/>
    </source>
</evidence>
<dbReference type="AlphaFoldDB" id="A0A5A7S6X7"/>
<proteinExistence type="inferred from homology"/>
<gene>
    <name evidence="11" type="ORF">FOY51_16065</name>
</gene>
<evidence type="ECO:0000313" key="11">
    <source>
        <dbReference type="EMBL" id="KAA0021908.1"/>
    </source>
</evidence>
<keyword evidence="3" id="KW-0813">Transport</keyword>
<dbReference type="OrthoDB" id="7375466at2"/>
<keyword evidence="6 9" id="KW-1133">Transmembrane helix</keyword>
<reference evidence="11 12" key="1">
    <citation type="submission" date="2019-07" db="EMBL/GenBank/DDBJ databases">
        <title>Rhodococcus cavernicolus sp. nov., isolated from a cave.</title>
        <authorList>
            <person name="Lee S.D."/>
        </authorList>
    </citation>
    <scope>NUCLEOTIDE SEQUENCE [LARGE SCALE GENOMIC DNA]</scope>
    <source>
        <strain evidence="11 12">C1-24</strain>
    </source>
</reference>
<feature type="transmembrane region" description="Helical" evidence="9">
    <location>
        <begin position="439"/>
        <end position="459"/>
    </location>
</feature>
<feature type="transmembrane region" description="Helical" evidence="9">
    <location>
        <begin position="393"/>
        <end position="418"/>
    </location>
</feature>
<comment type="similarity">
    <text evidence="2">Belongs to the major facilitator superfamily. TCR/Tet family.</text>
</comment>
<dbReference type="PROSITE" id="PS50850">
    <property type="entry name" value="MFS"/>
    <property type="match status" value="1"/>
</dbReference>
<dbReference type="PANTHER" id="PTHR23501:SF191">
    <property type="entry name" value="VACUOLAR BASIC AMINO ACID TRANSPORTER 4"/>
    <property type="match status" value="1"/>
</dbReference>
<evidence type="ECO:0000256" key="4">
    <source>
        <dbReference type="ARBA" id="ARBA00022475"/>
    </source>
</evidence>
<evidence type="ECO:0000256" key="7">
    <source>
        <dbReference type="ARBA" id="ARBA00023136"/>
    </source>
</evidence>
<feature type="transmembrane region" description="Helical" evidence="9">
    <location>
        <begin position="234"/>
        <end position="254"/>
    </location>
</feature>
<feature type="domain" description="Major facilitator superfamily (MFS) profile" evidence="10">
    <location>
        <begin position="50"/>
        <end position="498"/>
    </location>
</feature>
<feature type="transmembrane region" description="Helical" evidence="9">
    <location>
        <begin position="302"/>
        <end position="324"/>
    </location>
</feature>
<feature type="transmembrane region" description="Helical" evidence="9">
    <location>
        <begin position="471"/>
        <end position="492"/>
    </location>
</feature>
<dbReference type="InterPro" id="IPR011701">
    <property type="entry name" value="MFS"/>
</dbReference>
<evidence type="ECO:0000259" key="10">
    <source>
        <dbReference type="PROSITE" id="PS50850"/>
    </source>
</evidence>
<dbReference type="SUPFAM" id="SSF103473">
    <property type="entry name" value="MFS general substrate transporter"/>
    <property type="match status" value="1"/>
</dbReference>
<dbReference type="CDD" id="cd17502">
    <property type="entry name" value="MFS_Azr1_MDR_like"/>
    <property type="match status" value="1"/>
</dbReference>
<feature type="transmembrane region" description="Helical" evidence="9">
    <location>
        <begin position="82"/>
        <end position="103"/>
    </location>
</feature>
<dbReference type="FunFam" id="1.20.1720.10:FF:000004">
    <property type="entry name" value="EmrB/QacA family drug resistance transporter"/>
    <property type="match status" value="1"/>
</dbReference>
<protein>
    <submittedName>
        <fullName evidence="11">MFS transporter</fullName>
    </submittedName>
</protein>
<dbReference type="InterPro" id="IPR036259">
    <property type="entry name" value="MFS_trans_sf"/>
</dbReference>
<evidence type="ECO:0000256" key="9">
    <source>
        <dbReference type="SAM" id="Phobius"/>
    </source>
</evidence>